<gene>
    <name evidence="12" type="ORF">GCM10023116_10010</name>
</gene>
<evidence type="ECO:0000256" key="3">
    <source>
        <dbReference type="ARBA" id="ARBA00012438"/>
    </source>
</evidence>
<feature type="domain" description="CHASE" evidence="11">
    <location>
        <begin position="81"/>
        <end position="302"/>
    </location>
</feature>
<evidence type="ECO:0000259" key="11">
    <source>
        <dbReference type="PROSITE" id="PS50839"/>
    </source>
</evidence>
<accession>A0ABP8UZV8</accession>
<evidence type="ECO:0000256" key="4">
    <source>
        <dbReference type="ARBA" id="ARBA00022553"/>
    </source>
</evidence>
<protein>
    <recommendedName>
        <fullName evidence="3">histidine kinase</fullName>
        <ecNumber evidence="3">2.7.13.3</ecNumber>
    </recommendedName>
</protein>
<dbReference type="PROSITE" id="PS50109">
    <property type="entry name" value="HIS_KIN"/>
    <property type="match status" value="1"/>
</dbReference>
<dbReference type="Pfam" id="PF00989">
    <property type="entry name" value="PAS"/>
    <property type="match status" value="1"/>
</dbReference>
<dbReference type="PANTHER" id="PTHR31600">
    <property type="entry name" value="TINY MACROCYSTS PROTEIN B-RELATED"/>
    <property type="match status" value="1"/>
</dbReference>
<dbReference type="InterPro" id="IPR036890">
    <property type="entry name" value="HATPase_C_sf"/>
</dbReference>
<dbReference type="InterPro" id="IPR035965">
    <property type="entry name" value="PAS-like_dom_sf"/>
</dbReference>
<keyword evidence="5 8" id="KW-0812">Transmembrane</keyword>
<evidence type="ECO:0000313" key="12">
    <source>
        <dbReference type="EMBL" id="GAA4648728.1"/>
    </source>
</evidence>
<feature type="domain" description="Histidine kinase" evidence="9">
    <location>
        <begin position="901"/>
        <end position="1121"/>
    </location>
</feature>
<proteinExistence type="predicted"/>
<comment type="subcellular location">
    <subcellularLocation>
        <location evidence="2">Membrane</location>
    </subcellularLocation>
</comment>
<evidence type="ECO:0000259" key="9">
    <source>
        <dbReference type="PROSITE" id="PS50109"/>
    </source>
</evidence>
<dbReference type="CDD" id="cd00082">
    <property type="entry name" value="HisKA"/>
    <property type="match status" value="1"/>
</dbReference>
<dbReference type="SUPFAM" id="SSF47384">
    <property type="entry name" value="Homodimeric domain of signal transducing histidine kinase"/>
    <property type="match status" value="1"/>
</dbReference>
<evidence type="ECO:0000256" key="2">
    <source>
        <dbReference type="ARBA" id="ARBA00004370"/>
    </source>
</evidence>
<dbReference type="InterPro" id="IPR004358">
    <property type="entry name" value="Sig_transdc_His_kin-like_C"/>
</dbReference>
<evidence type="ECO:0000256" key="1">
    <source>
        <dbReference type="ARBA" id="ARBA00000085"/>
    </source>
</evidence>
<evidence type="ECO:0000256" key="7">
    <source>
        <dbReference type="ARBA" id="ARBA00023136"/>
    </source>
</evidence>
<dbReference type="Gene3D" id="3.30.450.350">
    <property type="entry name" value="CHASE domain"/>
    <property type="match status" value="1"/>
</dbReference>
<dbReference type="SMART" id="SM00091">
    <property type="entry name" value="PAS"/>
    <property type="match status" value="4"/>
</dbReference>
<keyword evidence="13" id="KW-1185">Reference proteome</keyword>
<dbReference type="InterPro" id="IPR000014">
    <property type="entry name" value="PAS"/>
</dbReference>
<dbReference type="SMART" id="SM00387">
    <property type="entry name" value="HATPase_c"/>
    <property type="match status" value="1"/>
</dbReference>
<sequence length="1121" mass="124931">MNTGETYATGKVPSNPRWLLACLFLMEILVSAGLYIFVLQEEENQWEQDFKNQSFQLMAAAENGLKQIENTLTHLTAFAASHDSIARNTFTHIAQPVWRENNDIQAVEWIPRVPHAQRDAMEKAIRDNGFPTFRFTERNQDNQLVTAGKRDVYYPVYYLEPHKGNEAAMGFDLGSNIARLTAINNARDTGKTSASSPINLLQANSQHRGILLFSPVFSGDNRSPETFRGSMLIVLNMNTWFSSLWRDHHLSLPSHVTLVDISDTDTPHNLVSFPDTASGTLAEKHLRVSRLIPLADRRWQLVIEATEKPLSHHMVAGGGAGALFLSMAVLTLVIRQAINRKQLVEKTVIERTQQLIEAKERTEHERRFVTSILDNTLDGIITINAKGMIASFNKGAQTIFGYTPEEVRHQNVKMLMPEPYHSQHDGYLANYLKTGDAKVIGIGRDVIGLRKNGEEFPLWLGISEIESGGETLFIGMVRDCTEKKQAEDKLLEAKERAEQERLFVTSILDNTLDGIITINAKGMIASFNKGAQTIFGYTPEDVLHQNVKMLMPEPYHSQHDGYLANYLQTGDAKVIGIGRDVIGLRKNGEEFPLWLGISEIESGGETLFIGMVRDCTEKKQAEDKLLEAKERAEQERLFVTSILDNTLDGIITINAKGMIASFNKGAQTIFGYTPEEVLHQNVKMLMPEPYHSQHDGYLANYLQTGDAKVIGIGRDVIGLRKNGEEFPLWLGISEIESGGETLFIGMVRDCTEKKLAEDKLLEAKERAEQERLFVTSILDNALDGIITINAKGKIASFNKAAQTIFGYSPEDVLHQNVKMLMPEPYRSEHDGYLANYLGSGDAKIIGIGREVPGLRKNGEEFPLWLGISEIKVGDESLFIGIVRDRTERKRIEEMRKNIISIASHELKTPLTAMHGALAMLQSGIVPPESPQFKELLAIVENNCKRLSRMVTDMLNLERIESGALSLDMATTDLCALVNTAITDDQYYAQQYQVTLQAETPDEPVETMVDADKLHQVLTNLISNAVKASEAGDSVTVRLSRQASDSQVMIAVEDHGTGIPKSFQDHVFDKFAQADDLNTRKHEGTGLGLSICKSIIMEHGGTIDFESTEGEGTTFYVRLPLA</sequence>
<dbReference type="InterPro" id="IPR003594">
    <property type="entry name" value="HATPase_dom"/>
</dbReference>
<dbReference type="InterPro" id="IPR042240">
    <property type="entry name" value="CHASE_sf"/>
</dbReference>
<dbReference type="InterPro" id="IPR006189">
    <property type="entry name" value="CHASE_dom"/>
</dbReference>
<feature type="domain" description="PAS" evidence="10">
    <location>
        <begin position="365"/>
        <end position="435"/>
    </location>
</feature>
<dbReference type="InterPro" id="IPR003661">
    <property type="entry name" value="HisK_dim/P_dom"/>
</dbReference>
<comment type="catalytic activity">
    <reaction evidence="1">
        <text>ATP + protein L-histidine = ADP + protein N-phospho-L-histidine.</text>
        <dbReference type="EC" id="2.7.13.3"/>
    </reaction>
</comment>
<reference evidence="13" key="1">
    <citation type="journal article" date="2019" name="Int. J. Syst. Evol. Microbiol.">
        <title>The Global Catalogue of Microorganisms (GCM) 10K type strain sequencing project: providing services to taxonomists for standard genome sequencing and annotation.</title>
        <authorList>
            <consortium name="The Broad Institute Genomics Platform"/>
            <consortium name="The Broad Institute Genome Sequencing Center for Infectious Disease"/>
            <person name="Wu L."/>
            <person name="Ma J."/>
        </authorList>
    </citation>
    <scope>NUCLEOTIDE SEQUENCE [LARGE SCALE GENOMIC DNA]</scope>
    <source>
        <strain evidence="13">JCM 17805</strain>
    </source>
</reference>
<feature type="domain" description="PAS" evidence="10">
    <location>
        <begin position="770"/>
        <end position="823"/>
    </location>
</feature>
<dbReference type="Gene3D" id="3.30.565.10">
    <property type="entry name" value="Histidine kinase-like ATPase, C-terminal domain"/>
    <property type="match status" value="1"/>
</dbReference>
<comment type="caution">
    <text evidence="12">The sequence shown here is derived from an EMBL/GenBank/DDBJ whole genome shotgun (WGS) entry which is preliminary data.</text>
</comment>
<evidence type="ECO:0000313" key="13">
    <source>
        <dbReference type="Proteomes" id="UP001500604"/>
    </source>
</evidence>
<organism evidence="12 13">
    <name type="scientific">Kistimonas scapharcae</name>
    <dbReference type="NCBI Taxonomy" id="1036133"/>
    <lineage>
        <taxon>Bacteria</taxon>
        <taxon>Pseudomonadati</taxon>
        <taxon>Pseudomonadota</taxon>
        <taxon>Gammaproteobacteria</taxon>
        <taxon>Oceanospirillales</taxon>
        <taxon>Endozoicomonadaceae</taxon>
        <taxon>Kistimonas</taxon>
    </lineage>
</organism>
<dbReference type="PROSITE" id="PS50112">
    <property type="entry name" value="PAS"/>
    <property type="match status" value="4"/>
</dbReference>
<dbReference type="InterPro" id="IPR005467">
    <property type="entry name" value="His_kinase_dom"/>
</dbReference>
<evidence type="ECO:0000256" key="8">
    <source>
        <dbReference type="SAM" id="Phobius"/>
    </source>
</evidence>
<dbReference type="SMART" id="SM00388">
    <property type="entry name" value="HisKA"/>
    <property type="match status" value="1"/>
</dbReference>
<dbReference type="EC" id="2.7.13.3" evidence="3"/>
<dbReference type="SMART" id="SM01079">
    <property type="entry name" value="CHASE"/>
    <property type="match status" value="1"/>
</dbReference>
<evidence type="ECO:0000259" key="10">
    <source>
        <dbReference type="PROSITE" id="PS50112"/>
    </source>
</evidence>
<dbReference type="Gene3D" id="1.10.287.130">
    <property type="match status" value="1"/>
</dbReference>
<dbReference type="Pfam" id="PF00512">
    <property type="entry name" value="HisKA"/>
    <property type="match status" value="1"/>
</dbReference>
<dbReference type="CDD" id="cd16922">
    <property type="entry name" value="HATPase_EvgS-ArcB-TorS-like"/>
    <property type="match status" value="1"/>
</dbReference>
<feature type="domain" description="PAS" evidence="10">
    <location>
        <begin position="635"/>
        <end position="705"/>
    </location>
</feature>
<dbReference type="SUPFAM" id="SSF55874">
    <property type="entry name" value="ATPase domain of HSP90 chaperone/DNA topoisomerase II/histidine kinase"/>
    <property type="match status" value="1"/>
</dbReference>
<keyword evidence="6 8" id="KW-1133">Transmembrane helix</keyword>
<dbReference type="RefSeq" id="WP_345194433.1">
    <property type="nucleotide sequence ID" value="NZ_BAABFL010000095.1"/>
</dbReference>
<dbReference type="Gene3D" id="3.30.450.20">
    <property type="entry name" value="PAS domain"/>
    <property type="match status" value="4"/>
</dbReference>
<dbReference type="CDD" id="cd00130">
    <property type="entry name" value="PAS"/>
    <property type="match status" value="4"/>
</dbReference>
<dbReference type="NCBIfam" id="TIGR00229">
    <property type="entry name" value="sensory_box"/>
    <property type="match status" value="4"/>
</dbReference>
<name>A0ABP8UZV8_9GAMM</name>
<dbReference type="SUPFAM" id="SSF55785">
    <property type="entry name" value="PYP-like sensor domain (PAS domain)"/>
    <property type="match status" value="4"/>
</dbReference>
<dbReference type="PRINTS" id="PR00344">
    <property type="entry name" value="BCTRLSENSOR"/>
</dbReference>
<dbReference type="Pfam" id="PF03924">
    <property type="entry name" value="CHASE"/>
    <property type="match status" value="1"/>
</dbReference>
<dbReference type="InterPro" id="IPR013767">
    <property type="entry name" value="PAS_fold"/>
</dbReference>
<evidence type="ECO:0000256" key="6">
    <source>
        <dbReference type="ARBA" id="ARBA00022989"/>
    </source>
</evidence>
<dbReference type="PANTHER" id="PTHR31600:SF2">
    <property type="entry name" value="GAMETE ENRICHED GENE 10 PROTEIN-RELATED"/>
    <property type="match status" value="1"/>
</dbReference>
<evidence type="ECO:0000256" key="5">
    <source>
        <dbReference type="ARBA" id="ARBA00022692"/>
    </source>
</evidence>
<dbReference type="Pfam" id="PF13426">
    <property type="entry name" value="PAS_9"/>
    <property type="match status" value="3"/>
</dbReference>
<dbReference type="InterPro" id="IPR052994">
    <property type="entry name" value="Tiny_macrocysts_regulators"/>
</dbReference>
<dbReference type="PROSITE" id="PS50839">
    <property type="entry name" value="CHASE"/>
    <property type="match status" value="1"/>
</dbReference>
<dbReference type="InterPro" id="IPR001610">
    <property type="entry name" value="PAC"/>
</dbReference>
<dbReference type="SMART" id="SM00086">
    <property type="entry name" value="PAC"/>
    <property type="match status" value="4"/>
</dbReference>
<dbReference type="EMBL" id="BAABFL010000095">
    <property type="protein sequence ID" value="GAA4648728.1"/>
    <property type="molecule type" value="Genomic_DNA"/>
</dbReference>
<dbReference type="InterPro" id="IPR036097">
    <property type="entry name" value="HisK_dim/P_sf"/>
</dbReference>
<dbReference type="Pfam" id="PF02518">
    <property type="entry name" value="HATPase_c"/>
    <property type="match status" value="1"/>
</dbReference>
<keyword evidence="4" id="KW-0597">Phosphoprotein</keyword>
<dbReference type="Proteomes" id="UP001500604">
    <property type="component" value="Unassembled WGS sequence"/>
</dbReference>
<keyword evidence="7 8" id="KW-0472">Membrane</keyword>
<feature type="domain" description="PAS" evidence="10">
    <location>
        <begin position="500"/>
        <end position="570"/>
    </location>
</feature>
<feature type="transmembrane region" description="Helical" evidence="8">
    <location>
        <begin position="18"/>
        <end position="38"/>
    </location>
</feature>